<organism evidence="3 4">
    <name type="scientific">Athelia psychrophila</name>
    <dbReference type="NCBI Taxonomy" id="1759441"/>
    <lineage>
        <taxon>Eukaryota</taxon>
        <taxon>Fungi</taxon>
        <taxon>Dikarya</taxon>
        <taxon>Basidiomycota</taxon>
        <taxon>Agaricomycotina</taxon>
        <taxon>Agaricomycetes</taxon>
        <taxon>Agaricomycetidae</taxon>
        <taxon>Atheliales</taxon>
        <taxon>Atheliaceae</taxon>
        <taxon>Athelia</taxon>
    </lineage>
</organism>
<dbReference type="AlphaFoldDB" id="A0A166NHJ8"/>
<feature type="region of interest" description="Disordered" evidence="1">
    <location>
        <begin position="511"/>
        <end position="530"/>
    </location>
</feature>
<dbReference type="Proteomes" id="UP000076532">
    <property type="component" value="Unassembled WGS sequence"/>
</dbReference>
<sequence>MSDNSSQNRAPISQHNDGKGIRVSLTFTHLPTRIKKGQKMRKNAKPKVHVDQRVMYIHEDVDLAGLAEAAVDAPSIRSIFQLNTPFLGARKTSPWSTLKISRALMDEVVVMKKPTFKLSIAQFKPEDEDSESEDDESEEENDRQKKKQKTGPSAEEIAQNAIIADLTAKYGCEDRACPFSPCWLSPPEGKHVHLTNTHLNTWAAAMAAGIAGIDDEHPPTGKTLMPTQAYVWDWILSLSEEYAMLEKSGWRVPNIVYMISRFGTIAYCISVVVGGMTAAAIDQRIFFISWSMWEISALGTYCLFFIRVCAIYQHTRMAVLCFGTLCAAIVLFPVCFLLGIRNNQMMKTARFAQTPPPFYDGVATVLPAINDTVIYFSISIRLISDSLHDSIYDYKGRLRAFITGDGLQSLSKTLLQSGQAYYGVTIIMTVVAIALLASPSLPATFGSLLGPAHTALSSAMACRVYRSVLLFSDEDDNLDHSMISLAFRAPTHTEFPLTDIASQTATRCEPNGDYHAKYRSHPADADAGGD</sequence>
<evidence type="ECO:0000313" key="4">
    <source>
        <dbReference type="Proteomes" id="UP000076532"/>
    </source>
</evidence>
<feature type="transmembrane region" description="Helical" evidence="2">
    <location>
        <begin position="287"/>
        <end position="306"/>
    </location>
</feature>
<protein>
    <submittedName>
        <fullName evidence="3">Uncharacterized protein</fullName>
    </submittedName>
</protein>
<feature type="compositionally biased region" description="Basic and acidic residues" evidence="1">
    <location>
        <begin position="511"/>
        <end position="524"/>
    </location>
</feature>
<proteinExistence type="predicted"/>
<dbReference type="OrthoDB" id="3269111at2759"/>
<evidence type="ECO:0000256" key="1">
    <source>
        <dbReference type="SAM" id="MobiDB-lite"/>
    </source>
</evidence>
<keyword evidence="2" id="KW-0472">Membrane</keyword>
<keyword evidence="2" id="KW-1133">Transmembrane helix</keyword>
<keyword evidence="2" id="KW-0812">Transmembrane</keyword>
<feature type="region of interest" description="Disordered" evidence="1">
    <location>
        <begin position="121"/>
        <end position="156"/>
    </location>
</feature>
<feature type="transmembrane region" description="Helical" evidence="2">
    <location>
        <begin position="318"/>
        <end position="340"/>
    </location>
</feature>
<dbReference type="EMBL" id="KV417523">
    <property type="protein sequence ID" value="KZP25012.1"/>
    <property type="molecule type" value="Genomic_DNA"/>
</dbReference>
<gene>
    <name evidence="3" type="ORF">FIBSPDRAFT_1041794</name>
</gene>
<accession>A0A166NHJ8</accession>
<evidence type="ECO:0000256" key="2">
    <source>
        <dbReference type="SAM" id="Phobius"/>
    </source>
</evidence>
<feature type="transmembrane region" description="Helical" evidence="2">
    <location>
        <begin position="420"/>
        <end position="437"/>
    </location>
</feature>
<keyword evidence="4" id="KW-1185">Reference proteome</keyword>
<name>A0A166NHJ8_9AGAM</name>
<feature type="compositionally biased region" description="Acidic residues" evidence="1">
    <location>
        <begin position="126"/>
        <end position="141"/>
    </location>
</feature>
<feature type="transmembrane region" description="Helical" evidence="2">
    <location>
        <begin position="255"/>
        <end position="281"/>
    </location>
</feature>
<reference evidence="3 4" key="1">
    <citation type="journal article" date="2016" name="Mol. Biol. Evol.">
        <title>Comparative Genomics of Early-Diverging Mushroom-Forming Fungi Provides Insights into the Origins of Lignocellulose Decay Capabilities.</title>
        <authorList>
            <person name="Nagy L.G."/>
            <person name="Riley R."/>
            <person name="Tritt A."/>
            <person name="Adam C."/>
            <person name="Daum C."/>
            <person name="Floudas D."/>
            <person name="Sun H."/>
            <person name="Yadav J.S."/>
            <person name="Pangilinan J."/>
            <person name="Larsson K.H."/>
            <person name="Matsuura K."/>
            <person name="Barry K."/>
            <person name="Labutti K."/>
            <person name="Kuo R."/>
            <person name="Ohm R.A."/>
            <person name="Bhattacharya S.S."/>
            <person name="Shirouzu T."/>
            <person name="Yoshinaga Y."/>
            <person name="Martin F.M."/>
            <person name="Grigoriev I.V."/>
            <person name="Hibbett D.S."/>
        </authorList>
    </citation>
    <scope>NUCLEOTIDE SEQUENCE [LARGE SCALE GENOMIC DNA]</scope>
    <source>
        <strain evidence="3 4">CBS 109695</strain>
    </source>
</reference>
<evidence type="ECO:0000313" key="3">
    <source>
        <dbReference type="EMBL" id="KZP25012.1"/>
    </source>
</evidence>